<feature type="domain" description="Lnb N-terminal periplasmic" evidence="2">
    <location>
        <begin position="29"/>
        <end position="179"/>
    </location>
</feature>
<dbReference type="InterPro" id="IPR025178">
    <property type="entry name" value="Lnb_N"/>
</dbReference>
<feature type="domain" description="Lnb-like transmembrane" evidence="3">
    <location>
        <begin position="251"/>
        <end position="385"/>
    </location>
</feature>
<keyword evidence="5" id="KW-1185">Reference proteome</keyword>
<proteinExistence type="predicted"/>
<feature type="transmembrane region" description="Helical" evidence="1">
    <location>
        <begin position="285"/>
        <end position="305"/>
    </location>
</feature>
<keyword evidence="1" id="KW-0812">Transmembrane</keyword>
<accession>A0ABZ2TS95</accession>
<evidence type="ECO:0000259" key="2">
    <source>
        <dbReference type="Pfam" id="PF13387"/>
    </source>
</evidence>
<dbReference type="InterPro" id="IPR057436">
    <property type="entry name" value="5TMH_Lnb"/>
</dbReference>
<dbReference type="RefSeq" id="WP_340933784.1">
    <property type="nucleotide sequence ID" value="NZ_CP150496.1"/>
</dbReference>
<organism evidence="4 5">
    <name type="scientific">Polaribacter marinaquae</name>
    <dbReference type="NCBI Taxonomy" id="1642819"/>
    <lineage>
        <taxon>Bacteria</taxon>
        <taxon>Pseudomonadati</taxon>
        <taxon>Bacteroidota</taxon>
        <taxon>Flavobacteriia</taxon>
        <taxon>Flavobacteriales</taxon>
        <taxon>Flavobacteriaceae</taxon>
    </lineage>
</organism>
<evidence type="ECO:0000313" key="4">
    <source>
        <dbReference type="EMBL" id="WYW56001.1"/>
    </source>
</evidence>
<keyword evidence="1" id="KW-0472">Membrane</keyword>
<evidence type="ECO:0000256" key="1">
    <source>
        <dbReference type="SAM" id="Phobius"/>
    </source>
</evidence>
<keyword evidence="1" id="KW-1133">Transmembrane helix</keyword>
<reference evidence="4 5" key="1">
    <citation type="submission" date="2024-03" db="EMBL/GenBank/DDBJ databases">
        <authorList>
            <person name="Cao K."/>
        </authorList>
    </citation>
    <scope>NUCLEOTIDE SEQUENCE [LARGE SCALE GENOMIC DNA]</scope>
    <source>
        <strain evidence="4 5">MCCC 1K00696</strain>
    </source>
</reference>
<gene>
    <name evidence="4" type="ORF">WG950_01815</name>
</gene>
<sequence>MIKKLRIVLPIFLLLFKINHAQKLSTFSEISIVTAGPGKELYEKFGHSAIRIKDPSLNLDVIYNYGIFDFDKPNFLLNFAHGKMYYLLAKYDFVYFFNSYMRDKRWLKQQVLNLNTSEKQQVFLYLEKNALKENATYLYDPFFNNCASKLKDISLEVLKENLILESNEIENNKTLRQLMNNEITWNTWGNFGINLIAGTILDKERNQIAYTYLPDYLYKTSKNAKIKRNGRIVDFVKREDVLLNYKEVQNNNFIVSPIFIFSALLIIVLFITVKNIKNNKRSKVLDFLIFFITGLIGLILTYLWLFSSHTTAPNNFNVLWAFIPNIIIAFLLLKKSVKLWMKSYLKGTIVLLNLVPLLWILGLQSFPVTLIPILILLNIRYFYLLKNLLPSIK</sequence>
<evidence type="ECO:0000313" key="5">
    <source>
        <dbReference type="Proteomes" id="UP001491088"/>
    </source>
</evidence>
<dbReference type="Pfam" id="PF25221">
    <property type="entry name" value="5TMH_Lnb"/>
    <property type="match status" value="1"/>
</dbReference>
<dbReference type="Proteomes" id="UP001491088">
    <property type="component" value="Chromosome"/>
</dbReference>
<feature type="transmembrane region" description="Helical" evidence="1">
    <location>
        <begin position="253"/>
        <end position="273"/>
    </location>
</feature>
<dbReference type="Pfam" id="PF13387">
    <property type="entry name" value="Lnb_N"/>
    <property type="match status" value="1"/>
</dbReference>
<feature type="transmembrane region" description="Helical" evidence="1">
    <location>
        <begin position="317"/>
        <end position="333"/>
    </location>
</feature>
<evidence type="ECO:0000259" key="3">
    <source>
        <dbReference type="Pfam" id="PF25221"/>
    </source>
</evidence>
<dbReference type="EMBL" id="CP150496">
    <property type="protein sequence ID" value="WYW56001.1"/>
    <property type="molecule type" value="Genomic_DNA"/>
</dbReference>
<name>A0ABZ2TS95_9FLAO</name>
<protein>
    <submittedName>
        <fullName evidence="4">DUF4105 domain-containing protein</fullName>
    </submittedName>
</protein>